<gene>
    <name evidence="11" type="ORF">BCR33DRAFT_766059</name>
</gene>
<accession>A0A1Y2CBL6</accession>
<feature type="domain" description="Receptor ligand binding region" evidence="10">
    <location>
        <begin position="77"/>
        <end position="294"/>
    </location>
</feature>
<evidence type="ECO:0000259" key="10">
    <source>
        <dbReference type="Pfam" id="PF01094"/>
    </source>
</evidence>
<keyword evidence="3" id="KW-1133">Transmembrane helix</keyword>
<evidence type="ECO:0000256" key="8">
    <source>
        <dbReference type="ARBA" id="ARBA00023224"/>
    </source>
</evidence>
<dbReference type="OrthoDB" id="2148698at2759"/>
<feature type="chain" id="PRO_5012485952" evidence="9">
    <location>
        <begin position="18"/>
        <end position="325"/>
    </location>
</feature>
<dbReference type="InterPro" id="IPR028082">
    <property type="entry name" value="Peripla_BP_I"/>
</dbReference>
<dbReference type="EMBL" id="MCGO01000022">
    <property type="protein sequence ID" value="ORY44441.1"/>
    <property type="molecule type" value="Genomic_DNA"/>
</dbReference>
<evidence type="ECO:0000313" key="11">
    <source>
        <dbReference type="EMBL" id="ORY44441.1"/>
    </source>
</evidence>
<evidence type="ECO:0000256" key="7">
    <source>
        <dbReference type="ARBA" id="ARBA00023180"/>
    </source>
</evidence>
<dbReference type="Pfam" id="PF01094">
    <property type="entry name" value="ANF_receptor"/>
    <property type="match status" value="1"/>
</dbReference>
<keyword evidence="9" id="KW-0732">Signal</keyword>
<sequence>MSTLAWVLLQLTGFVLGQSFTNPIIGFYPGTSTIPSKQRYNVTIALILPYKSFWNFTSSAEYKNCGGFCSWMRQMDSGAEMAITEINNCPTILPEITVNILRVQGWDQKISPGNGIGGAAPVAIELSERRDVIGVVGDVTDQSSMITAGILSQYHMPICGGSPNLPDLSNKANYPFYFRVAYSNKWGSDIASLLQEWNVKRVALVYDADDSESVGACFDITQSLFRSDVIVLSKRSYHGLSNRYDYDSIIEEFLLVDTRYIILCAQAWSNSYHFIQKAAEMGLITPQHQWIVTQPPYPPDYTGTALDPNFKAIQSRWENCIRLIH</sequence>
<keyword evidence="6" id="KW-0675">Receptor</keyword>
<evidence type="ECO:0000256" key="1">
    <source>
        <dbReference type="ARBA" id="ARBA00004370"/>
    </source>
</evidence>
<evidence type="ECO:0000256" key="3">
    <source>
        <dbReference type="ARBA" id="ARBA00022989"/>
    </source>
</evidence>
<name>A0A1Y2CBL6_9FUNG</name>
<evidence type="ECO:0000256" key="4">
    <source>
        <dbReference type="ARBA" id="ARBA00023040"/>
    </source>
</evidence>
<dbReference type="InterPro" id="IPR001828">
    <property type="entry name" value="ANF_lig-bd_rcpt"/>
</dbReference>
<keyword evidence="4" id="KW-0297">G-protein coupled receptor</keyword>
<dbReference type="PANTHER" id="PTHR10519">
    <property type="entry name" value="GABA-B RECEPTOR"/>
    <property type="match status" value="1"/>
</dbReference>
<dbReference type="Gene3D" id="3.40.50.2300">
    <property type="match status" value="2"/>
</dbReference>
<dbReference type="InterPro" id="IPR002455">
    <property type="entry name" value="GPCR3_GABA-B"/>
</dbReference>
<keyword evidence="8" id="KW-0807">Transducer</keyword>
<comment type="subcellular location">
    <subcellularLocation>
        <location evidence="1">Membrane</location>
    </subcellularLocation>
</comment>
<reference evidence="11 12" key="1">
    <citation type="submission" date="2016-07" db="EMBL/GenBank/DDBJ databases">
        <title>Pervasive Adenine N6-methylation of Active Genes in Fungi.</title>
        <authorList>
            <consortium name="DOE Joint Genome Institute"/>
            <person name="Mondo S.J."/>
            <person name="Dannebaum R.O."/>
            <person name="Kuo R.C."/>
            <person name="Labutti K."/>
            <person name="Haridas S."/>
            <person name="Kuo A."/>
            <person name="Salamov A."/>
            <person name="Ahrendt S.R."/>
            <person name="Lipzen A."/>
            <person name="Sullivan W."/>
            <person name="Andreopoulos W.B."/>
            <person name="Clum A."/>
            <person name="Lindquist E."/>
            <person name="Daum C."/>
            <person name="Ramamoorthy G.K."/>
            <person name="Gryganskyi A."/>
            <person name="Culley D."/>
            <person name="Magnuson J.K."/>
            <person name="James T.Y."/>
            <person name="O'Malley M.A."/>
            <person name="Stajich J.E."/>
            <person name="Spatafora J.W."/>
            <person name="Visel A."/>
            <person name="Grigoriev I.V."/>
        </authorList>
    </citation>
    <scope>NUCLEOTIDE SEQUENCE [LARGE SCALE GENOMIC DNA]</scope>
    <source>
        <strain evidence="11 12">JEL800</strain>
    </source>
</reference>
<evidence type="ECO:0000313" key="12">
    <source>
        <dbReference type="Proteomes" id="UP000193642"/>
    </source>
</evidence>
<keyword evidence="5" id="KW-0472">Membrane</keyword>
<dbReference type="AlphaFoldDB" id="A0A1Y2CBL6"/>
<dbReference type="Proteomes" id="UP000193642">
    <property type="component" value="Unassembled WGS sequence"/>
</dbReference>
<evidence type="ECO:0000256" key="2">
    <source>
        <dbReference type="ARBA" id="ARBA00022692"/>
    </source>
</evidence>
<keyword evidence="12" id="KW-1185">Reference proteome</keyword>
<feature type="signal peptide" evidence="9">
    <location>
        <begin position="1"/>
        <end position="17"/>
    </location>
</feature>
<protein>
    <submittedName>
        <fullName evidence="11">Periplasmic binding protein-like I</fullName>
    </submittedName>
</protein>
<proteinExistence type="predicted"/>
<organism evidence="11 12">
    <name type="scientific">Rhizoclosmatium globosum</name>
    <dbReference type="NCBI Taxonomy" id="329046"/>
    <lineage>
        <taxon>Eukaryota</taxon>
        <taxon>Fungi</taxon>
        <taxon>Fungi incertae sedis</taxon>
        <taxon>Chytridiomycota</taxon>
        <taxon>Chytridiomycota incertae sedis</taxon>
        <taxon>Chytridiomycetes</taxon>
        <taxon>Chytridiales</taxon>
        <taxon>Chytriomycetaceae</taxon>
        <taxon>Rhizoclosmatium</taxon>
    </lineage>
</organism>
<dbReference type="GO" id="GO:0004965">
    <property type="term" value="F:G protein-coupled GABA receptor activity"/>
    <property type="evidence" value="ECO:0007669"/>
    <property type="project" value="InterPro"/>
</dbReference>
<keyword evidence="7" id="KW-0325">Glycoprotein</keyword>
<dbReference type="GO" id="GO:0007214">
    <property type="term" value="P:gamma-aminobutyric acid signaling pathway"/>
    <property type="evidence" value="ECO:0007669"/>
    <property type="project" value="TreeGrafter"/>
</dbReference>
<dbReference type="SUPFAM" id="SSF53822">
    <property type="entry name" value="Periplasmic binding protein-like I"/>
    <property type="match status" value="1"/>
</dbReference>
<evidence type="ECO:0000256" key="6">
    <source>
        <dbReference type="ARBA" id="ARBA00023170"/>
    </source>
</evidence>
<dbReference type="PANTHER" id="PTHR10519:SF20">
    <property type="entry name" value="G-PROTEIN COUPLED RECEPTOR 156-RELATED"/>
    <property type="match status" value="1"/>
</dbReference>
<evidence type="ECO:0000256" key="5">
    <source>
        <dbReference type="ARBA" id="ARBA00023136"/>
    </source>
</evidence>
<keyword evidence="2" id="KW-0812">Transmembrane</keyword>
<dbReference type="GO" id="GO:0038039">
    <property type="term" value="C:G protein-coupled receptor heterodimeric complex"/>
    <property type="evidence" value="ECO:0007669"/>
    <property type="project" value="TreeGrafter"/>
</dbReference>
<comment type="caution">
    <text evidence="11">The sequence shown here is derived from an EMBL/GenBank/DDBJ whole genome shotgun (WGS) entry which is preliminary data.</text>
</comment>
<evidence type="ECO:0000256" key="9">
    <source>
        <dbReference type="SAM" id="SignalP"/>
    </source>
</evidence>